<protein>
    <submittedName>
        <fullName evidence="1">Uncharacterized protein</fullName>
    </submittedName>
</protein>
<name>A0A832EKV4_9BACT</name>
<reference evidence="1" key="1">
    <citation type="journal article" date="2020" name="mSystems">
        <title>Genome- and Community-Level Interaction Insights into Carbon Utilization and Element Cycling Functions of Hydrothermarchaeota in Hydrothermal Sediment.</title>
        <authorList>
            <person name="Zhou Z."/>
            <person name="Liu Y."/>
            <person name="Xu W."/>
            <person name="Pan J."/>
            <person name="Luo Z.H."/>
            <person name="Li M."/>
        </authorList>
    </citation>
    <scope>NUCLEOTIDE SEQUENCE [LARGE SCALE GENOMIC DNA]</scope>
    <source>
        <strain evidence="1">SpSt-456</strain>
    </source>
</reference>
<evidence type="ECO:0000313" key="1">
    <source>
        <dbReference type="EMBL" id="HFK98528.1"/>
    </source>
</evidence>
<proteinExistence type="predicted"/>
<comment type="caution">
    <text evidence="1">The sequence shown here is derived from an EMBL/GenBank/DDBJ whole genome shotgun (WGS) entry which is preliminary data.</text>
</comment>
<gene>
    <name evidence="1" type="ORF">ENS06_14540</name>
</gene>
<dbReference type="AlphaFoldDB" id="A0A832EKV4"/>
<sequence>MGLWKESAGEEIFLKPLVAVPHVFRPAWLENIHRDGPAAPPWILFIRFGLFPSAEKRPEPLAFFREDVGQILTIP</sequence>
<organism evidence="1">
    <name type="scientific">Desulfacinum infernum</name>
    <dbReference type="NCBI Taxonomy" id="35837"/>
    <lineage>
        <taxon>Bacteria</taxon>
        <taxon>Pseudomonadati</taxon>
        <taxon>Thermodesulfobacteriota</taxon>
        <taxon>Syntrophobacteria</taxon>
        <taxon>Syntrophobacterales</taxon>
        <taxon>Syntrophobacteraceae</taxon>
        <taxon>Desulfacinum</taxon>
    </lineage>
</organism>
<dbReference type="EMBL" id="DSTK01000040">
    <property type="protein sequence ID" value="HFK98528.1"/>
    <property type="molecule type" value="Genomic_DNA"/>
</dbReference>
<accession>A0A832EKV4</accession>